<proteinExistence type="inferred from homology"/>
<evidence type="ECO:0000256" key="6">
    <source>
        <dbReference type="HAMAP-Rule" id="MF_00687"/>
    </source>
</evidence>
<sequence>MIMEIRHATNPADFKSYTTERLRSDFLMDSLFVQGQINMTYSHYDRVVTGGAIPTAQALKLEDQETLKTEYFLERREVGIINIGAEGTVLVDGQAYTLNKRDCLYVGLGNKEVLFESSNASDPAKFYIVSTPAHKQYPTKKAPIEDAEPNHLGSDSESNKRTIYKYIHADGIQSCQLMMGMTLLEPNNMWNTMPAHLHDRRMEVYLYFDMDQNSRVFHFMGEPKETRHLVVQNEQAVLSPPWSIHSGVGTSNYTFIWAMAGENYTFTDMDAVKMEELK</sequence>
<dbReference type="UniPathway" id="UPA00545">
    <property type="reaction ID" value="UER00826"/>
</dbReference>
<dbReference type="InterPro" id="IPR007045">
    <property type="entry name" value="KduI"/>
</dbReference>
<name>A0A179TAV5_9BACI</name>
<evidence type="ECO:0000256" key="4">
    <source>
        <dbReference type="ARBA" id="ARBA00022833"/>
    </source>
</evidence>
<reference evidence="8" key="1">
    <citation type="submission" date="2016-04" db="EMBL/GenBank/DDBJ databases">
        <authorList>
            <person name="Lyu Z."/>
            <person name="Lyu W."/>
        </authorList>
    </citation>
    <scope>NUCLEOTIDE SEQUENCE [LARGE SCALE GENOMIC DNA]</scope>
    <source>
        <strain evidence="8">C44</strain>
    </source>
</reference>
<dbReference type="OrthoDB" id="9770644at2"/>
<dbReference type="GO" id="GO:0008270">
    <property type="term" value="F:zinc ion binding"/>
    <property type="evidence" value="ECO:0007669"/>
    <property type="project" value="UniProtKB-UniRule"/>
</dbReference>
<dbReference type="Gene3D" id="2.60.120.520">
    <property type="entry name" value="pectin degrading enzyme 5-keto 4- deoxyuronate isomerase, domain 1"/>
    <property type="match status" value="1"/>
</dbReference>
<evidence type="ECO:0000313" key="8">
    <source>
        <dbReference type="Proteomes" id="UP000078534"/>
    </source>
</evidence>
<dbReference type="STRING" id="152268.A6K24_02005"/>
<evidence type="ECO:0000256" key="1">
    <source>
        <dbReference type="ARBA" id="ARBA00000552"/>
    </source>
</evidence>
<evidence type="ECO:0000256" key="5">
    <source>
        <dbReference type="ARBA" id="ARBA00023235"/>
    </source>
</evidence>
<dbReference type="EC" id="5.3.1.17" evidence="6"/>
<gene>
    <name evidence="6" type="primary">kduI</name>
    <name evidence="7" type="ORF">A6K24_02005</name>
</gene>
<dbReference type="GO" id="GO:0008697">
    <property type="term" value="F:4-deoxy-L-threo-5-hexosulose-uronate ketol-isomerase activity"/>
    <property type="evidence" value="ECO:0007669"/>
    <property type="project" value="UniProtKB-UniRule"/>
</dbReference>
<dbReference type="PIRSF" id="PIRSF006625">
    <property type="entry name" value="KduI"/>
    <property type="match status" value="1"/>
</dbReference>
<dbReference type="GO" id="GO:0045490">
    <property type="term" value="P:pectin catabolic process"/>
    <property type="evidence" value="ECO:0007669"/>
    <property type="project" value="UniProtKB-UniRule"/>
</dbReference>
<dbReference type="Pfam" id="PF04962">
    <property type="entry name" value="KduI"/>
    <property type="match status" value="1"/>
</dbReference>
<accession>A0A179TAV5</accession>
<feature type="binding site" evidence="6">
    <location>
        <position position="245"/>
    </location>
    <ligand>
        <name>Zn(2+)</name>
        <dbReference type="ChEBI" id="CHEBI:29105"/>
    </ligand>
</feature>
<comment type="pathway">
    <text evidence="6">Glycan metabolism; pectin degradation; 2-dehydro-3-deoxy-D-gluconate from pectin: step 4/5.</text>
</comment>
<keyword evidence="4 6" id="KW-0862">Zinc</keyword>
<dbReference type="CDD" id="cd20491">
    <property type="entry name" value="cupin_KduI_C"/>
    <property type="match status" value="1"/>
</dbReference>
<dbReference type="Gene3D" id="2.60.120.10">
    <property type="entry name" value="Jelly Rolls"/>
    <property type="match status" value="1"/>
</dbReference>
<dbReference type="InterPro" id="IPR011051">
    <property type="entry name" value="RmlC_Cupin_sf"/>
</dbReference>
<feature type="binding site" evidence="6">
    <location>
        <position position="203"/>
    </location>
    <ligand>
        <name>Zn(2+)</name>
        <dbReference type="ChEBI" id="CHEBI:29105"/>
    </ligand>
</feature>
<dbReference type="Proteomes" id="UP000078534">
    <property type="component" value="Unassembled WGS sequence"/>
</dbReference>
<evidence type="ECO:0000313" key="7">
    <source>
        <dbReference type="EMBL" id="OAS89573.1"/>
    </source>
</evidence>
<comment type="similarity">
    <text evidence="2 6">Belongs to the KduI family.</text>
</comment>
<comment type="catalytic activity">
    <reaction evidence="1 6">
        <text>5-dehydro-4-deoxy-D-glucuronate = 3-deoxy-D-glycero-2,5-hexodiulosonate</text>
        <dbReference type="Rhea" id="RHEA:23896"/>
        <dbReference type="ChEBI" id="CHEBI:17117"/>
        <dbReference type="ChEBI" id="CHEBI:29071"/>
        <dbReference type="EC" id="5.3.1.17"/>
    </reaction>
</comment>
<dbReference type="AlphaFoldDB" id="A0A179TAV5"/>
<dbReference type="SUPFAM" id="SSF51182">
    <property type="entry name" value="RmlC-like cupins"/>
    <property type="match status" value="1"/>
</dbReference>
<feature type="binding site" evidence="6">
    <location>
        <position position="198"/>
    </location>
    <ligand>
        <name>Zn(2+)</name>
        <dbReference type="ChEBI" id="CHEBI:29105"/>
    </ligand>
</feature>
<keyword evidence="3 6" id="KW-0479">Metal-binding</keyword>
<dbReference type="GO" id="GO:0042840">
    <property type="term" value="P:D-glucuronate catabolic process"/>
    <property type="evidence" value="ECO:0007669"/>
    <property type="project" value="TreeGrafter"/>
</dbReference>
<dbReference type="EMBL" id="LWSG01000001">
    <property type="protein sequence ID" value="OAS89573.1"/>
    <property type="molecule type" value="Genomic_DNA"/>
</dbReference>
<protein>
    <recommendedName>
        <fullName evidence="6">4-deoxy-L-threo-5-hexosulose-uronate ketol-isomerase</fullName>
        <ecNumber evidence="6">5.3.1.17</ecNumber>
    </recommendedName>
    <alternativeName>
        <fullName evidence="6">5-keto-4-deoxyuronate isomerase</fullName>
    </alternativeName>
    <alternativeName>
        <fullName evidence="6">DKI isomerase</fullName>
    </alternativeName>
</protein>
<comment type="cofactor">
    <cofactor evidence="6">
        <name>Zn(2+)</name>
        <dbReference type="ChEBI" id="CHEBI:29105"/>
    </cofactor>
    <text evidence="6">Binds 1 zinc ion per subunit.</text>
</comment>
<dbReference type="PANTHER" id="PTHR38461">
    <property type="entry name" value="4-DEOXY-L-THREO-5-HEXOSULOSE-URONATE KETOL-ISOMERASE"/>
    <property type="match status" value="1"/>
</dbReference>
<dbReference type="HAMAP" id="MF_00687">
    <property type="entry name" value="KduI"/>
    <property type="match status" value="1"/>
</dbReference>
<dbReference type="InterPro" id="IPR014710">
    <property type="entry name" value="RmlC-like_jellyroll"/>
</dbReference>
<evidence type="ECO:0000256" key="3">
    <source>
        <dbReference type="ARBA" id="ARBA00022723"/>
    </source>
</evidence>
<feature type="binding site" evidence="6">
    <location>
        <position position="196"/>
    </location>
    <ligand>
        <name>Zn(2+)</name>
        <dbReference type="ChEBI" id="CHEBI:29105"/>
    </ligand>
</feature>
<keyword evidence="8" id="KW-1185">Reference proteome</keyword>
<keyword evidence="5 6" id="KW-0413">Isomerase</keyword>
<comment type="function">
    <text evidence="6">Catalyzes the isomerization of 5-dehydro-4-deoxy-D-glucuronate to 3-deoxy-D-glycero-2,5-hexodiulosonate.</text>
</comment>
<organism evidence="7 8">
    <name type="scientific">Metabacillus litoralis</name>
    <dbReference type="NCBI Taxonomy" id="152268"/>
    <lineage>
        <taxon>Bacteria</taxon>
        <taxon>Bacillati</taxon>
        <taxon>Bacillota</taxon>
        <taxon>Bacilli</taxon>
        <taxon>Bacillales</taxon>
        <taxon>Bacillaceae</taxon>
        <taxon>Metabacillus</taxon>
    </lineage>
</organism>
<dbReference type="CDD" id="cd20294">
    <property type="entry name" value="cupin_KduI_N"/>
    <property type="match status" value="1"/>
</dbReference>
<dbReference type="GO" id="GO:0019698">
    <property type="term" value="P:D-galacturonate catabolic process"/>
    <property type="evidence" value="ECO:0007669"/>
    <property type="project" value="TreeGrafter"/>
</dbReference>
<dbReference type="InterPro" id="IPR027449">
    <property type="entry name" value="KduI_N"/>
</dbReference>
<dbReference type="PANTHER" id="PTHR38461:SF1">
    <property type="entry name" value="4-DEOXY-L-THREO-5-HEXOSULOSE-URONATE KETOL-ISOMERASE"/>
    <property type="match status" value="1"/>
</dbReference>
<dbReference type="InterPro" id="IPR021120">
    <property type="entry name" value="KduI/IolB_isomerase"/>
</dbReference>
<evidence type="ECO:0000256" key="2">
    <source>
        <dbReference type="ARBA" id="ARBA00008086"/>
    </source>
</evidence>
<dbReference type="NCBIfam" id="NF002091">
    <property type="entry name" value="PRK00924.1"/>
    <property type="match status" value="1"/>
</dbReference>
<comment type="caution">
    <text evidence="7">The sequence shown here is derived from an EMBL/GenBank/DDBJ whole genome shotgun (WGS) entry which is preliminary data.</text>
</comment>